<feature type="compositionally biased region" description="Low complexity" evidence="3">
    <location>
        <begin position="345"/>
        <end position="356"/>
    </location>
</feature>
<proteinExistence type="inferred from homology"/>
<dbReference type="InterPro" id="IPR042095">
    <property type="entry name" value="SUMF_sf"/>
</dbReference>
<dbReference type="SUPFAM" id="SSF56436">
    <property type="entry name" value="C-type lectin-like"/>
    <property type="match status" value="1"/>
</dbReference>
<evidence type="ECO:0000313" key="6">
    <source>
        <dbReference type="Proteomes" id="UP001482620"/>
    </source>
</evidence>
<evidence type="ECO:0000313" key="5">
    <source>
        <dbReference type="EMBL" id="MEQ2243086.1"/>
    </source>
</evidence>
<dbReference type="EMBL" id="JAHRIQ010069692">
    <property type="protein sequence ID" value="MEQ2243086.1"/>
    <property type="molecule type" value="Genomic_DNA"/>
</dbReference>
<comment type="caution">
    <text evidence="5">The sequence shown here is derived from an EMBL/GenBank/DDBJ whole genome shotgun (WGS) entry which is preliminary data.</text>
</comment>
<evidence type="ECO:0000256" key="3">
    <source>
        <dbReference type="SAM" id="MobiDB-lite"/>
    </source>
</evidence>
<feature type="region of interest" description="Disordered" evidence="3">
    <location>
        <begin position="578"/>
        <end position="608"/>
    </location>
</feature>
<name>A0ABV0UED5_9TELE</name>
<dbReference type="Proteomes" id="UP001482620">
    <property type="component" value="Unassembled WGS sequence"/>
</dbReference>
<dbReference type="InterPro" id="IPR051043">
    <property type="entry name" value="Sulfatase_Mod_Factor_Kinase"/>
</dbReference>
<gene>
    <name evidence="5" type="ORF">ILYODFUR_003468</name>
</gene>
<evidence type="ECO:0000256" key="2">
    <source>
        <dbReference type="ARBA" id="ARBA00005310"/>
    </source>
</evidence>
<feature type="non-terminal residue" evidence="5">
    <location>
        <position position="608"/>
    </location>
</feature>
<organism evidence="5 6">
    <name type="scientific">Ilyodon furcidens</name>
    <name type="common">goldbreast splitfin</name>
    <dbReference type="NCBI Taxonomy" id="33524"/>
    <lineage>
        <taxon>Eukaryota</taxon>
        <taxon>Metazoa</taxon>
        <taxon>Chordata</taxon>
        <taxon>Craniata</taxon>
        <taxon>Vertebrata</taxon>
        <taxon>Euteleostomi</taxon>
        <taxon>Actinopterygii</taxon>
        <taxon>Neopterygii</taxon>
        <taxon>Teleostei</taxon>
        <taxon>Neoteleostei</taxon>
        <taxon>Acanthomorphata</taxon>
        <taxon>Ovalentaria</taxon>
        <taxon>Atherinomorphae</taxon>
        <taxon>Cyprinodontiformes</taxon>
        <taxon>Goodeidae</taxon>
        <taxon>Ilyodon</taxon>
    </lineage>
</organism>
<evidence type="ECO:0000259" key="4">
    <source>
        <dbReference type="Pfam" id="PF03781"/>
    </source>
</evidence>
<protein>
    <recommendedName>
        <fullName evidence="4">Sulfatase-modifying factor enzyme-like domain-containing protein</fullName>
    </recommendedName>
</protein>
<dbReference type="Pfam" id="PF03781">
    <property type="entry name" value="FGE-sulfatase"/>
    <property type="match status" value="1"/>
</dbReference>
<dbReference type="InterPro" id="IPR005532">
    <property type="entry name" value="SUMF_dom"/>
</dbReference>
<comment type="subcellular location">
    <subcellularLocation>
        <location evidence="1">Endoplasmic reticulum lumen</location>
    </subcellularLocation>
</comment>
<feature type="region of interest" description="Disordered" evidence="3">
    <location>
        <begin position="345"/>
        <end position="375"/>
    </location>
</feature>
<dbReference type="InterPro" id="IPR016187">
    <property type="entry name" value="CTDL_fold"/>
</dbReference>
<sequence>MGTRAADGRDGESPVREVEVQSFRMDKYPVTNSLFRDFVRAEKYKTEAETFGWSFVFQDFVSDELESKVTQRIESAPWWLPIERAFWRQPAGPGSGIRERLDFPVVQVSLNDAQEFCRWKGNRLPTEEEWEWAARGGLQGRTYPWGNKFQPNRTNLWQGQFPDGDTAEDGYHGTSPVTAFPPQNSYGLYDMMGNTWEWTSSPFPAARPTYVLRGASWIDTVDGSANHKARITTRMGNTPDSASDNLSFRYSSSFTEEESPVRLREATASFDVTSCHLGSCKDARRSAHRVCRWSDFSSPLRVIMDYSQPFSMLNERLRPRPTSSEQLHSSLCRLENRKLDSLRSTSTSYRTTVLSTEPEPQISITDPGDLEPPQDNTTQNLVYATTEEGLCSDLLPFINSCFNTDFTIKNEDEDEQVNDDGSITQFEDTDSPGELASEEAMDSLKAGQGAGAGESPFQRFYPDKTLPDLINSGRPLGRRRTLTHVSDTLKEVRREVELSRRRSIKLKAQVDKLQGSTDGPGWSQHRERVTDEVLSVLRLLHPLIQPKSSQPGPRAGENRLDAALVELKNVARQLAISHTKHDPKCGKSGAEESAILQQALRDRDEAIE</sequence>
<feature type="domain" description="Sulfatase-modifying factor enzyme-like" evidence="4">
    <location>
        <begin position="1"/>
        <end position="249"/>
    </location>
</feature>
<dbReference type="Gene3D" id="3.90.1580.10">
    <property type="entry name" value="paralog of FGE (formylglycine-generating enzyme)"/>
    <property type="match status" value="1"/>
</dbReference>
<evidence type="ECO:0000256" key="1">
    <source>
        <dbReference type="ARBA" id="ARBA00004319"/>
    </source>
</evidence>
<keyword evidence="6" id="KW-1185">Reference proteome</keyword>
<reference evidence="5 6" key="1">
    <citation type="submission" date="2021-06" db="EMBL/GenBank/DDBJ databases">
        <authorList>
            <person name="Palmer J.M."/>
        </authorList>
    </citation>
    <scope>NUCLEOTIDE SEQUENCE [LARGE SCALE GENOMIC DNA]</scope>
    <source>
        <strain evidence="6">if_2019</strain>
        <tissue evidence="5">Muscle</tissue>
    </source>
</reference>
<comment type="similarity">
    <text evidence="2">Belongs to the sulfatase-modifying factor family.</text>
</comment>
<dbReference type="PANTHER" id="PTHR23150">
    <property type="entry name" value="SULFATASE MODIFYING FACTOR 1, 2"/>
    <property type="match status" value="1"/>
</dbReference>
<accession>A0ABV0UED5</accession>
<dbReference type="PANTHER" id="PTHR23150:SF33">
    <property type="entry name" value="INACTIVE C-ALPHA-FORMYLGLYCINE-GENERATING ENZYME 2"/>
    <property type="match status" value="1"/>
</dbReference>